<dbReference type="InterPro" id="IPR059226">
    <property type="entry name" value="Choice_anch_Q_dom"/>
</dbReference>
<evidence type="ECO:0000256" key="1">
    <source>
        <dbReference type="ARBA" id="ARBA00022729"/>
    </source>
</evidence>
<organism evidence="4 5">
    <name type="scientific">Polaribacter marinaquae</name>
    <dbReference type="NCBI Taxonomy" id="1642819"/>
    <lineage>
        <taxon>Bacteria</taxon>
        <taxon>Pseudomonadati</taxon>
        <taxon>Bacteroidota</taxon>
        <taxon>Flavobacteriia</taxon>
        <taxon>Flavobacteriales</taxon>
        <taxon>Flavobacteriaceae</taxon>
    </lineage>
</organism>
<name>A0ABZ2TR45_9FLAO</name>
<dbReference type="SUPFAM" id="SSF51126">
    <property type="entry name" value="Pectin lyase-like"/>
    <property type="match status" value="1"/>
</dbReference>
<dbReference type="NCBIfam" id="TIGR04183">
    <property type="entry name" value="Por_Secre_tail"/>
    <property type="match status" value="1"/>
</dbReference>
<evidence type="ECO:0000313" key="5">
    <source>
        <dbReference type="Proteomes" id="UP001491088"/>
    </source>
</evidence>
<dbReference type="Pfam" id="PF18962">
    <property type="entry name" value="Por_Secre_tail"/>
    <property type="match status" value="1"/>
</dbReference>
<proteinExistence type="predicted"/>
<gene>
    <name evidence="4" type="ORF">WG950_13660</name>
</gene>
<evidence type="ECO:0000259" key="3">
    <source>
        <dbReference type="Pfam" id="PF18962"/>
    </source>
</evidence>
<keyword evidence="5" id="KW-1185">Reference proteome</keyword>
<evidence type="ECO:0000313" key="4">
    <source>
        <dbReference type="EMBL" id="WYW55570.1"/>
    </source>
</evidence>
<dbReference type="Proteomes" id="UP001491088">
    <property type="component" value="Chromosome"/>
</dbReference>
<keyword evidence="1 2" id="KW-0732">Signal</keyword>
<accession>A0ABZ2TR45</accession>
<evidence type="ECO:0000256" key="2">
    <source>
        <dbReference type="SAM" id="SignalP"/>
    </source>
</evidence>
<dbReference type="EMBL" id="CP150496">
    <property type="protein sequence ID" value="WYW55570.1"/>
    <property type="molecule type" value="Genomic_DNA"/>
</dbReference>
<feature type="signal peptide" evidence="2">
    <location>
        <begin position="1"/>
        <end position="18"/>
    </location>
</feature>
<reference evidence="4 5" key="1">
    <citation type="submission" date="2024-03" db="EMBL/GenBank/DDBJ databases">
        <authorList>
            <person name="Cao K."/>
        </authorList>
    </citation>
    <scope>NUCLEOTIDE SEQUENCE [LARGE SCALE GENOMIC DNA]</scope>
    <source>
        <strain evidence="4 5">MCCC 1K00696</strain>
    </source>
</reference>
<dbReference type="InterPro" id="IPR026444">
    <property type="entry name" value="Secre_tail"/>
</dbReference>
<feature type="domain" description="Secretion system C-terminal sorting" evidence="3">
    <location>
        <begin position="787"/>
        <end position="850"/>
    </location>
</feature>
<dbReference type="InterPro" id="IPR011050">
    <property type="entry name" value="Pectin_lyase_fold/virulence"/>
</dbReference>
<sequence>MKLKLLLLVLFVTVTTFGQNWSQVGTTQFTNFASDAVIATDPSTGDPYVAIVEPLSSSKISVKKFDGTNWVSQGTLVGENAINIALAINPINNQPVVAYRDTTDSTLYAYTFDGTAWSLIMNYNVTLKNHKVQIQFNAAGDMRFSGHESNDRLVVVEKKISGPITKYTTPKYYGTENKFDFNAFNKYYIANRVYQSRSEWEIHKISVDRYGITDFTIRPRSYGGGTEITLKNISGISDNDFVAAFDVSARYNSTTGITEPANEVVIYNNTTEVKRIGAVNDIVQFRKNFVNNQLYVMYAEKNSADIAFQSYNSITDSWSNLPTTSIDSNSSANFFINMAIDKIDGSIYVVYLDGSKASVKKFTIIKPANQSIIYVDKNSPNVNGNGSSWANANPSLQSALQNITSLTEEIWVAKGTYYASTTDRSESFNIISNNNLKLYGGFDGSETSISERDISSNPTILSGDLNNDDSGALAFNNTTMAENTYNIVKVSAEDVLLDGFTITNANANGSTQNEQEGSAITLLPTVKNFVLNNSTISNNINKRAGSIKSIDPSANVSILFSNSIFKNNLAAFANALYSRTLSGKILNFTSVNMLYDSNIIDNVNGSGVFWFRNDHGACTVNAKFINDTFVNNTGNRVPSAGNDLPVITVGQTKGVIKTDISNSIFWNNTDGNGNIVPALGRNGNDAYPDITNMLVSNSLDSDGFSKVTYKQNIITSDPLFTSATDFSLQANSPAINMGDNSKVPADINADILGNTRIFDTTVDLGAYEFGASAVAGLSDINKIAFSVYPNPTVNVLNIKLNEDIKLAEIYNLQGQKVLFSKLKTINTSKLSNGIYLLKITTTDNNIGLKRFVKE</sequence>
<dbReference type="RefSeq" id="WP_340933102.1">
    <property type="nucleotide sequence ID" value="NZ_CP150496.1"/>
</dbReference>
<dbReference type="SUPFAM" id="SSF89372">
    <property type="entry name" value="Fucose-specific lectin"/>
    <property type="match status" value="1"/>
</dbReference>
<dbReference type="NCBIfam" id="NF041518">
    <property type="entry name" value="choice_anch_Q"/>
    <property type="match status" value="1"/>
</dbReference>
<feature type="chain" id="PRO_5046960793" evidence="2">
    <location>
        <begin position="19"/>
        <end position="854"/>
    </location>
</feature>
<protein>
    <submittedName>
        <fullName evidence="4">T9SS type A sorting domain-containing protein</fullName>
    </submittedName>
</protein>